<dbReference type="RefSeq" id="WP_138535075.1">
    <property type="nucleotide sequence ID" value="NZ_VANR01000002.1"/>
</dbReference>
<organism evidence="3 4">
    <name type="scientific">Polaribacter aestuariivivens</name>
    <dbReference type="NCBI Taxonomy" id="2304626"/>
    <lineage>
        <taxon>Bacteria</taxon>
        <taxon>Pseudomonadati</taxon>
        <taxon>Bacteroidota</taxon>
        <taxon>Flavobacteriia</taxon>
        <taxon>Flavobacteriales</taxon>
        <taxon>Flavobacteriaceae</taxon>
    </lineage>
</organism>
<reference evidence="3 4" key="1">
    <citation type="submission" date="2019-05" db="EMBL/GenBank/DDBJ databases">
        <title>Polaribacter aestuariivivens sp. nov., isolated from a tidal flat.</title>
        <authorList>
            <person name="Yoon J.-H."/>
        </authorList>
    </citation>
    <scope>NUCLEOTIDE SEQUENCE [LARGE SCALE GENOMIC DNA]</scope>
    <source>
        <strain evidence="3 4">DBTF-3</strain>
    </source>
</reference>
<gene>
    <name evidence="3" type="ORF">FDT66_05110</name>
</gene>
<dbReference type="OrthoDB" id="1411429at2"/>
<dbReference type="InterPro" id="IPR001296">
    <property type="entry name" value="Glyco_trans_1"/>
</dbReference>
<proteinExistence type="predicted"/>
<dbReference type="GO" id="GO:0016757">
    <property type="term" value="F:glycosyltransferase activity"/>
    <property type="evidence" value="ECO:0007669"/>
    <property type="project" value="InterPro"/>
</dbReference>
<keyword evidence="3" id="KW-0808">Transferase</keyword>
<accession>A0A5S3N7I0</accession>
<dbReference type="Proteomes" id="UP000307140">
    <property type="component" value="Unassembled WGS sequence"/>
</dbReference>
<dbReference type="SUPFAM" id="SSF53756">
    <property type="entry name" value="UDP-Glycosyltransferase/glycogen phosphorylase"/>
    <property type="match status" value="1"/>
</dbReference>
<comment type="caution">
    <text evidence="3">The sequence shown here is derived from an EMBL/GenBank/DDBJ whole genome shotgun (WGS) entry which is preliminary data.</text>
</comment>
<feature type="domain" description="Glycosyltransferase subfamily 4-like N-terminal" evidence="2">
    <location>
        <begin position="83"/>
        <end position="155"/>
    </location>
</feature>
<evidence type="ECO:0000259" key="1">
    <source>
        <dbReference type="Pfam" id="PF00534"/>
    </source>
</evidence>
<dbReference type="PANTHER" id="PTHR12526:SF625">
    <property type="entry name" value="PHOSPHATIDYLINOSITOL GLYCAN-CLASS A"/>
    <property type="match status" value="1"/>
</dbReference>
<evidence type="ECO:0000313" key="4">
    <source>
        <dbReference type="Proteomes" id="UP000307140"/>
    </source>
</evidence>
<dbReference type="InterPro" id="IPR028098">
    <property type="entry name" value="Glyco_trans_4-like_N"/>
</dbReference>
<dbReference type="Pfam" id="PF00534">
    <property type="entry name" value="Glycos_transf_1"/>
    <property type="match status" value="1"/>
</dbReference>
<sequence length="384" mass="44801">MKILFVCMQYIHSARWINQLKNTNHEIYVFDSLDAPIHQDLLWTNYTTNWSQRKIKYIKGEYFLKKKLPKLYENIIPYLQVTASEKLEELINEIQPDLVHSLEMQSQTYPLLKVQKNIDFKWAYSCWGNDIFYYKNLKSHKSKIKKSLQKIDYFFLECKRDGKLIKAINSKSNIISTNFPGGGGYKIKKYQQYSLPVKERKLIMIKGYEHNFGRALSVLNAIEIIIEDVRNYDIYVYSAHNKVIDKIEEINKKYIINIKYSSRYSQISHIELLEKFGKAKIAIGNNISDGIANTLLEAIICGAFPIQSNPGGVTEEYIEDGKNGFLIENPEDSNEIAFKIKKVLNNAVLLENAFNINKDISEKLEYSKIKKEVLEAYKKIEKDI</sequence>
<evidence type="ECO:0000259" key="2">
    <source>
        <dbReference type="Pfam" id="PF13477"/>
    </source>
</evidence>
<evidence type="ECO:0000313" key="3">
    <source>
        <dbReference type="EMBL" id="TMM31348.1"/>
    </source>
</evidence>
<dbReference type="AlphaFoldDB" id="A0A5S3N7I0"/>
<dbReference type="EMBL" id="VANR01000002">
    <property type="protein sequence ID" value="TMM31348.1"/>
    <property type="molecule type" value="Genomic_DNA"/>
</dbReference>
<keyword evidence="4" id="KW-1185">Reference proteome</keyword>
<dbReference type="Gene3D" id="3.40.50.2000">
    <property type="entry name" value="Glycogen Phosphorylase B"/>
    <property type="match status" value="2"/>
</dbReference>
<dbReference type="Pfam" id="PF13477">
    <property type="entry name" value="Glyco_trans_4_2"/>
    <property type="match status" value="1"/>
</dbReference>
<dbReference type="PANTHER" id="PTHR12526">
    <property type="entry name" value="GLYCOSYLTRANSFERASE"/>
    <property type="match status" value="1"/>
</dbReference>
<feature type="domain" description="Glycosyl transferase family 1" evidence="1">
    <location>
        <begin position="267"/>
        <end position="349"/>
    </location>
</feature>
<protein>
    <submittedName>
        <fullName evidence="3">Glycosyltransferase</fullName>
    </submittedName>
</protein>
<name>A0A5S3N7I0_9FLAO</name>